<feature type="region of interest" description="Disordered" evidence="1">
    <location>
        <begin position="1"/>
        <end position="25"/>
    </location>
</feature>
<accession>A0ABD1YTK4</accession>
<proteinExistence type="predicted"/>
<evidence type="ECO:0000313" key="4">
    <source>
        <dbReference type="Proteomes" id="UP001605036"/>
    </source>
</evidence>
<protein>
    <recommendedName>
        <fullName evidence="5">Arabinogalactan-like protein</fullName>
    </recommendedName>
</protein>
<dbReference type="AlphaFoldDB" id="A0ABD1YTK4"/>
<dbReference type="EMBL" id="JBHFFA010000003">
    <property type="protein sequence ID" value="KAL2633042.1"/>
    <property type="molecule type" value="Genomic_DNA"/>
</dbReference>
<feature type="region of interest" description="Disordered" evidence="1">
    <location>
        <begin position="140"/>
        <end position="162"/>
    </location>
</feature>
<evidence type="ECO:0008006" key="5">
    <source>
        <dbReference type="Google" id="ProtNLM"/>
    </source>
</evidence>
<evidence type="ECO:0000256" key="2">
    <source>
        <dbReference type="SAM" id="Phobius"/>
    </source>
</evidence>
<reference evidence="3 4" key="1">
    <citation type="submission" date="2024-09" db="EMBL/GenBank/DDBJ databases">
        <title>Chromosome-scale assembly of Riccia fluitans.</title>
        <authorList>
            <person name="Paukszto L."/>
            <person name="Sawicki J."/>
            <person name="Karawczyk K."/>
            <person name="Piernik-Szablinska J."/>
            <person name="Szczecinska M."/>
            <person name="Mazdziarz M."/>
        </authorList>
    </citation>
    <scope>NUCLEOTIDE SEQUENCE [LARGE SCALE GENOMIC DNA]</scope>
    <source>
        <strain evidence="3">Rf_01</strain>
        <tissue evidence="3">Aerial parts of the thallus</tissue>
    </source>
</reference>
<dbReference type="Proteomes" id="UP001605036">
    <property type="component" value="Unassembled WGS sequence"/>
</dbReference>
<sequence length="219" mass="21952">MSTDARGCSPTVESTKHPKSTASSNLRHLPERHKKITALHTPLVKGIWSLTSEHRLSQIFAVMASQLGACFFIAMVLLGVSSAQAQAPAPTVGAPVPSVAPVSSPPSAVPTVAPVTAPITAPVVAPVSAPITAPVVAPVSPPPTATPTPTPSVEAPATPPPASTPIVPPPTAKTPTLAPTATVVEAPPPSPQQNAGVMTSPFAWKGLVVASALVAALAY</sequence>
<comment type="caution">
    <text evidence="3">The sequence shown here is derived from an EMBL/GenBank/DDBJ whole genome shotgun (WGS) entry which is preliminary data.</text>
</comment>
<keyword evidence="2" id="KW-0812">Transmembrane</keyword>
<keyword evidence="2" id="KW-1133">Transmembrane helix</keyword>
<gene>
    <name evidence="3" type="ORF">R1flu_004521</name>
</gene>
<evidence type="ECO:0000256" key="1">
    <source>
        <dbReference type="SAM" id="MobiDB-lite"/>
    </source>
</evidence>
<feature type="compositionally biased region" description="Pro residues" evidence="1">
    <location>
        <begin position="140"/>
        <end position="150"/>
    </location>
</feature>
<keyword evidence="2" id="KW-0472">Membrane</keyword>
<name>A0ABD1YTK4_9MARC</name>
<evidence type="ECO:0000313" key="3">
    <source>
        <dbReference type="EMBL" id="KAL2633042.1"/>
    </source>
</evidence>
<feature type="transmembrane region" description="Helical" evidence="2">
    <location>
        <begin position="59"/>
        <end position="80"/>
    </location>
</feature>
<keyword evidence="4" id="KW-1185">Reference proteome</keyword>
<organism evidence="3 4">
    <name type="scientific">Riccia fluitans</name>
    <dbReference type="NCBI Taxonomy" id="41844"/>
    <lineage>
        <taxon>Eukaryota</taxon>
        <taxon>Viridiplantae</taxon>
        <taxon>Streptophyta</taxon>
        <taxon>Embryophyta</taxon>
        <taxon>Marchantiophyta</taxon>
        <taxon>Marchantiopsida</taxon>
        <taxon>Marchantiidae</taxon>
        <taxon>Marchantiales</taxon>
        <taxon>Ricciaceae</taxon>
        <taxon>Riccia</taxon>
    </lineage>
</organism>